<gene>
    <name evidence="1" type="ORF">Catovirus_1_609</name>
</gene>
<proteinExistence type="predicted"/>
<organism evidence="1">
    <name type="scientific">Catovirus CTV1</name>
    <dbReference type="NCBI Taxonomy" id="1977631"/>
    <lineage>
        <taxon>Viruses</taxon>
        <taxon>Varidnaviria</taxon>
        <taxon>Bamfordvirae</taxon>
        <taxon>Nucleocytoviricota</taxon>
        <taxon>Megaviricetes</taxon>
        <taxon>Imitervirales</taxon>
        <taxon>Mimiviridae</taxon>
        <taxon>Klosneuvirinae</taxon>
        <taxon>Catovirus</taxon>
    </lineage>
</organism>
<reference evidence="1" key="1">
    <citation type="journal article" date="2017" name="Science">
        <title>Giant viruses with an expanded complement of translation system components.</title>
        <authorList>
            <person name="Schulz F."/>
            <person name="Yutin N."/>
            <person name="Ivanova N.N."/>
            <person name="Ortega D.R."/>
            <person name="Lee T.K."/>
            <person name="Vierheilig J."/>
            <person name="Daims H."/>
            <person name="Horn M."/>
            <person name="Wagner M."/>
            <person name="Jensen G.J."/>
            <person name="Kyrpides N.C."/>
            <person name="Koonin E.V."/>
            <person name="Woyke T."/>
        </authorList>
    </citation>
    <scope>NUCLEOTIDE SEQUENCE</scope>
    <source>
        <strain evidence="1">CTV1</strain>
    </source>
</reference>
<accession>A0A1V0SA35</accession>
<name>A0A1V0SA35_9VIRU</name>
<sequence length="291" mass="34711">MVKISELPYVIKMINVCVGDEIVIVDTSKIKYTNNYITNHLNFNDEAYIEDNNIYVDDDYVAPQIFIKYILPILYNEEVDVKSITYDNISYIQSALKFMLLEPLLAKNIDIYYRNINKKVLYYLNKGSDIFDFTILRYEYKDYGKCIFLKPNMSEIEKESFYKKIEISDKDIIVPNNTHWTSENFHNVSALNDNAQIIYIIYNLRYLKKNIVVMSLDHIRVGNNHKYCNFDELKEKEIVKKINAYVQELDQDNILYKNILLFNDRYICKNKYNDETTYLAEFTVKCLVHYD</sequence>
<dbReference type="EMBL" id="KY684083">
    <property type="protein sequence ID" value="ARF08559.1"/>
    <property type="molecule type" value="Genomic_DNA"/>
</dbReference>
<protein>
    <submittedName>
        <fullName evidence="1">Uncharacterized protein</fullName>
    </submittedName>
</protein>
<evidence type="ECO:0000313" key="1">
    <source>
        <dbReference type="EMBL" id="ARF08559.1"/>
    </source>
</evidence>